<reference evidence="2 3" key="1">
    <citation type="journal article" date="2023" name="Plant Dis.">
        <title>First Report of Diplodia intermedia Causing Canker and Dieback Diseases on Apple Trees in Canada.</title>
        <authorList>
            <person name="Ellouze W."/>
            <person name="Ilyukhin E."/>
            <person name="Sulman M."/>
            <person name="Ali S."/>
        </authorList>
    </citation>
    <scope>NUCLEOTIDE SEQUENCE [LARGE SCALE GENOMIC DNA]</scope>
    <source>
        <strain evidence="2 3">M45-28</strain>
    </source>
</reference>
<sequence>MADKHTPHPGGQDDANPAPDVQQSASNSSVAKKALECRLDRTRPCFLDLPAEIRNEIYHWTLLVAPTGPPPPFEVIKRVPEKMFARVSVNMSRTIRRFEARYAENVLELTESDFVHFTGSRHLEPCSMAQWKPVGTMDPPVLVKAIEGGGLTPGLLAVNKHVNAEAAPFMYARNKFKVEDCVTRRNALQRFVEVIGPRNAAYISHLRLVCIADCSLPRNVDLNQPEWIQWIQAMNHSELVVGDPLHKTLLAMTSLETVEFKFTRRWFGDHVDTDGAAMKIFGLIREWLDTIAAKKGDSQALERIKLFTWDTRRIKESDQSEELRSFLERVLAARRLQPNASSRVLALVEDLNGWNLD</sequence>
<comment type="caution">
    <text evidence="2">The sequence shown here is derived from an EMBL/GenBank/DDBJ whole genome shotgun (WGS) entry which is preliminary data.</text>
</comment>
<proteinExistence type="predicted"/>
<evidence type="ECO:0000256" key="1">
    <source>
        <dbReference type="SAM" id="MobiDB-lite"/>
    </source>
</evidence>
<dbReference type="PANTHER" id="PTHR38790">
    <property type="entry name" value="2EXR DOMAIN-CONTAINING PROTEIN-RELATED"/>
    <property type="match status" value="1"/>
</dbReference>
<gene>
    <name evidence="2" type="ORF">SLS58_004978</name>
</gene>
<evidence type="ECO:0000313" key="2">
    <source>
        <dbReference type="EMBL" id="KAL1643307.1"/>
    </source>
</evidence>
<name>A0ABR3TSQ4_9PEZI</name>
<keyword evidence="3" id="KW-1185">Reference proteome</keyword>
<protein>
    <submittedName>
        <fullName evidence="2">Uncharacterized protein</fullName>
    </submittedName>
</protein>
<dbReference type="Proteomes" id="UP001521184">
    <property type="component" value="Unassembled WGS sequence"/>
</dbReference>
<feature type="region of interest" description="Disordered" evidence="1">
    <location>
        <begin position="1"/>
        <end position="29"/>
    </location>
</feature>
<organism evidence="2 3">
    <name type="scientific">Diplodia intermedia</name>
    <dbReference type="NCBI Taxonomy" id="856260"/>
    <lineage>
        <taxon>Eukaryota</taxon>
        <taxon>Fungi</taxon>
        <taxon>Dikarya</taxon>
        <taxon>Ascomycota</taxon>
        <taxon>Pezizomycotina</taxon>
        <taxon>Dothideomycetes</taxon>
        <taxon>Dothideomycetes incertae sedis</taxon>
        <taxon>Botryosphaeriales</taxon>
        <taxon>Botryosphaeriaceae</taxon>
        <taxon>Diplodia</taxon>
    </lineage>
</organism>
<accession>A0ABR3TSQ4</accession>
<dbReference type="EMBL" id="JAKEKT020000028">
    <property type="protein sequence ID" value="KAL1643307.1"/>
    <property type="molecule type" value="Genomic_DNA"/>
</dbReference>
<evidence type="ECO:0000313" key="3">
    <source>
        <dbReference type="Proteomes" id="UP001521184"/>
    </source>
</evidence>